<dbReference type="PANTHER" id="PTHR35010">
    <property type="entry name" value="BLL4672 PROTEIN-RELATED"/>
    <property type="match status" value="1"/>
</dbReference>
<evidence type="ECO:0000259" key="1">
    <source>
        <dbReference type="PROSITE" id="PS50943"/>
    </source>
</evidence>
<sequence length="309" mass="33869">MNAEALRLLLTERRASVAPESHGLTRPRGKGRRAPGLAQHQVDLLLNRGWGTYQRLESGKYRNPPVDFLRDLALLLRLSEVEWVALCRYAGIGDPPRPLTPQSGQEVPQVWQEAVAGMTHAACVIDASWNILAHNQPFTDIFPYGKRPTNTMQWMLFDGRPLLTDWATTWAPHLLPLLRADLAARPDDSTLRRFEAAVLTDPCAAPLYETAGVAVHPDEDRRPLQHARSGPGWVKMCMAQPTTSPGTRLIILIFTPCAGGPARPASGVCDSATSVAGRMARPPCGDSRPPRDAPARAAEDLRAILSAHR</sequence>
<dbReference type="Proteomes" id="UP000011074">
    <property type="component" value="Chromosome"/>
</dbReference>
<gene>
    <name evidence="2" type="ORF">SRIM_031420</name>
</gene>
<name>A0A8A1V018_STRR1</name>
<organism evidence="2 3">
    <name type="scientific">Streptomyces rimosus subsp. rimosus (strain ATCC 10970 / DSM 40260 / JCM 4667 / NRRL 2234)</name>
    <dbReference type="NCBI Taxonomy" id="1265868"/>
    <lineage>
        <taxon>Bacteria</taxon>
        <taxon>Bacillati</taxon>
        <taxon>Actinomycetota</taxon>
        <taxon>Actinomycetes</taxon>
        <taxon>Kitasatosporales</taxon>
        <taxon>Streptomycetaceae</taxon>
        <taxon>Streptomyces</taxon>
    </lineage>
</organism>
<accession>A0A8A1V018</accession>
<dbReference type="InterPro" id="IPR041413">
    <property type="entry name" value="MLTR_LBD"/>
</dbReference>
<dbReference type="EMBL" id="CP048261">
    <property type="protein sequence ID" value="QST84084.1"/>
    <property type="molecule type" value="Genomic_DNA"/>
</dbReference>
<dbReference type="PANTHER" id="PTHR35010:SF2">
    <property type="entry name" value="BLL4672 PROTEIN"/>
    <property type="match status" value="1"/>
</dbReference>
<dbReference type="InterPro" id="IPR001387">
    <property type="entry name" value="Cro/C1-type_HTH"/>
</dbReference>
<evidence type="ECO:0000313" key="2">
    <source>
        <dbReference type="EMBL" id="QST84084.1"/>
    </source>
</evidence>
<reference evidence="2" key="3">
    <citation type="journal article" date="2021" name="bioRxiv">
        <title>Bilateral symmetry of linear streptomycete chromosomes.</title>
        <authorList>
            <person name="Algora-Gallardo L."/>
            <person name="Schniete J.K."/>
            <person name="Mark D.R."/>
            <person name="Hunter I.S."/>
            <person name="Herron P.R."/>
        </authorList>
    </citation>
    <scope>NUCLEOTIDE SEQUENCE</scope>
    <source>
        <strain evidence="2">ATCC 10970</strain>
    </source>
</reference>
<protein>
    <submittedName>
        <fullName evidence="2">XRE family transcriptional regulator</fullName>
    </submittedName>
</protein>
<reference evidence="2" key="1">
    <citation type="submission" date="2012-12" db="EMBL/GenBank/DDBJ databases">
        <authorList>
            <person name="Pethick F.E."/>
            <person name="MacFadyen A.C."/>
            <person name="Tang Z."/>
            <person name="Sangal V."/>
            <person name="Tze-Tze L."/>
            <person name="Chu J."/>
            <person name="Guo M."/>
            <person name="Kirby R."/>
            <person name="Hoskisson P.A."/>
            <person name="Herron P.R."/>
            <person name="Hunter I.S."/>
        </authorList>
    </citation>
    <scope>NUCLEOTIDE SEQUENCE</scope>
    <source>
        <strain evidence="2">ATCC 10970</strain>
    </source>
</reference>
<dbReference type="Pfam" id="PF17765">
    <property type="entry name" value="MLTR_LBD"/>
    <property type="match status" value="1"/>
</dbReference>
<evidence type="ECO:0000313" key="3">
    <source>
        <dbReference type="Proteomes" id="UP000011074"/>
    </source>
</evidence>
<reference evidence="2" key="2">
    <citation type="submission" date="2020-01" db="EMBL/GenBank/DDBJ databases">
        <authorList>
            <person name="Algora L."/>
            <person name="Schniete J.K."/>
            <person name="MacFadyen A."/>
            <person name="Hoskisson P.A."/>
            <person name="Hunter I.S."/>
            <person name="Herron P.R."/>
        </authorList>
    </citation>
    <scope>NUCLEOTIDE SEQUENCE</scope>
    <source>
        <strain evidence="2">ATCC 10970</strain>
    </source>
</reference>
<dbReference type="AlphaFoldDB" id="A0A8A1V018"/>
<dbReference type="PROSITE" id="PS50943">
    <property type="entry name" value="HTH_CROC1"/>
    <property type="match status" value="1"/>
</dbReference>
<feature type="domain" description="HTH cro/C1-type" evidence="1">
    <location>
        <begin position="52"/>
        <end position="83"/>
    </location>
</feature>
<proteinExistence type="predicted"/>
<dbReference type="Gene3D" id="3.30.450.180">
    <property type="match status" value="1"/>
</dbReference>